<dbReference type="KEGG" id="orp:MOP44_01625"/>
<keyword evidence="5" id="KW-1185">Reference proteome</keyword>
<dbReference type="EMBL" id="CP093313">
    <property type="protein sequence ID" value="UWZ84646.1"/>
    <property type="molecule type" value="Genomic_DNA"/>
</dbReference>
<dbReference type="Pfam" id="PF05065">
    <property type="entry name" value="Phage_capsid"/>
    <property type="match status" value="1"/>
</dbReference>
<reference evidence="4" key="1">
    <citation type="submission" date="2021-04" db="EMBL/GenBank/DDBJ databases">
        <title>Phylogenetic analysis of Acidobacteriaceae.</title>
        <authorList>
            <person name="Qiu L."/>
            <person name="Zhang Q."/>
        </authorList>
    </citation>
    <scope>NUCLEOTIDE SEQUENCE</scope>
    <source>
        <strain evidence="4">DSM 25168</strain>
    </source>
</reference>
<dbReference type="InterPro" id="IPR054612">
    <property type="entry name" value="Phage_capsid-like_C"/>
</dbReference>
<dbReference type="InterPro" id="IPR024455">
    <property type="entry name" value="Phage_capsid"/>
</dbReference>
<feature type="domain" description="Phage capsid-like C-terminal" evidence="3">
    <location>
        <begin position="227"/>
        <end position="455"/>
    </location>
</feature>
<feature type="coiled-coil region" evidence="2">
    <location>
        <begin position="7"/>
        <end position="59"/>
    </location>
</feature>
<name>A0A9J7BUP6_9BACT</name>
<dbReference type="Gene3D" id="3.30.2400.10">
    <property type="entry name" value="Major capsid protein gp5"/>
    <property type="match status" value="1"/>
</dbReference>
<evidence type="ECO:0000256" key="1">
    <source>
        <dbReference type="ARBA" id="ARBA00004328"/>
    </source>
</evidence>
<organism evidence="4 5">
    <name type="scientific">Occallatibacter riparius</name>
    <dbReference type="NCBI Taxonomy" id="1002689"/>
    <lineage>
        <taxon>Bacteria</taxon>
        <taxon>Pseudomonadati</taxon>
        <taxon>Acidobacteriota</taxon>
        <taxon>Terriglobia</taxon>
        <taxon>Terriglobales</taxon>
        <taxon>Acidobacteriaceae</taxon>
        <taxon>Occallatibacter</taxon>
    </lineage>
</organism>
<dbReference type="Proteomes" id="UP001059380">
    <property type="component" value="Chromosome"/>
</dbReference>
<dbReference type="SUPFAM" id="SSF56563">
    <property type="entry name" value="Major capsid protein gp5"/>
    <property type="match status" value="1"/>
</dbReference>
<comment type="subcellular location">
    <subcellularLocation>
        <location evidence="1">Virion</location>
    </subcellularLocation>
</comment>
<protein>
    <submittedName>
        <fullName evidence="4">Phage major capsid protein</fullName>
    </submittedName>
</protein>
<evidence type="ECO:0000313" key="4">
    <source>
        <dbReference type="EMBL" id="UWZ84646.1"/>
    </source>
</evidence>
<sequence>MELKDQLSALQTELKSYVEKAAEEKKNFGTMLTETKESVEKLQKQIDAVDIKLAEKHQAGAPELSLEEELKQNDDVARIIKNRSGRVSFTVKSNRFFDRKTTITSAAVGASTSGVLTIDRISGITAEARQGLRVRDLFLARPTSLQLVDFVKVTSPPSYTISMTGDTTNGSKAIANTSISTSGLKVGQPISGTGIAAGSVIASITGANAITVSKNATATATGVALSVTAGAGSVTAEGNAINESAVTFASASEKVKTIAAFIPATKQILDDFAELAGYINTSLPYYVNLEEELQLLSGDGTGENLHGYIPQAQAYDTSLNVAGDNKIDQLGHAISQIARSKELTPTFIVLNEMDWWAIRLTKDSYGRYILGDPQTAVRPSIWGLDVVPTTSIPQNQFLVGTGAPPAAEIRDRMDMQVEISTEHADFFQKNLVAIRAEKRVANVVKRPNAFVQGQFS</sequence>
<dbReference type="NCBIfam" id="TIGR01554">
    <property type="entry name" value="major_cap_HK97"/>
    <property type="match status" value="1"/>
</dbReference>
<proteinExistence type="predicted"/>
<gene>
    <name evidence="4" type="ORF">MOP44_01625</name>
</gene>
<keyword evidence="2" id="KW-0175">Coiled coil</keyword>
<dbReference type="RefSeq" id="WP_260794153.1">
    <property type="nucleotide sequence ID" value="NZ_CP093313.1"/>
</dbReference>
<dbReference type="Gene3D" id="3.30.2320.10">
    <property type="entry name" value="hypothetical protein PF0899 domain"/>
    <property type="match status" value="1"/>
</dbReference>
<evidence type="ECO:0000256" key="2">
    <source>
        <dbReference type="SAM" id="Coils"/>
    </source>
</evidence>
<accession>A0A9J7BUP6</accession>
<evidence type="ECO:0000259" key="3">
    <source>
        <dbReference type="Pfam" id="PF05065"/>
    </source>
</evidence>
<dbReference type="AlphaFoldDB" id="A0A9J7BUP6"/>
<evidence type="ECO:0000313" key="5">
    <source>
        <dbReference type="Proteomes" id="UP001059380"/>
    </source>
</evidence>